<accession>A0A183FPG0</accession>
<dbReference type="EMBL" id="UZAH01026453">
    <property type="protein sequence ID" value="VDO80980.1"/>
    <property type="molecule type" value="Genomic_DNA"/>
</dbReference>
<keyword evidence="1" id="KW-1133">Transmembrane helix</keyword>
<keyword evidence="1" id="KW-0472">Membrane</keyword>
<name>A0A183FPG0_HELPZ</name>
<gene>
    <name evidence="2" type="ORF">HPBE_LOCUS9490</name>
</gene>
<dbReference type="WBParaSite" id="HPBE_0000948901-mRNA-1">
    <property type="protein sequence ID" value="HPBE_0000948901-mRNA-1"/>
    <property type="gene ID" value="HPBE_0000948901"/>
</dbReference>
<dbReference type="InterPro" id="IPR013869">
    <property type="entry name" value="DUF1757"/>
</dbReference>
<evidence type="ECO:0000256" key="1">
    <source>
        <dbReference type="SAM" id="Phobius"/>
    </source>
</evidence>
<feature type="transmembrane region" description="Helical" evidence="1">
    <location>
        <begin position="148"/>
        <end position="167"/>
    </location>
</feature>
<dbReference type="PANTHER" id="PTHR38636">
    <property type="entry name" value="PROTEIN CBG20488"/>
    <property type="match status" value="1"/>
</dbReference>
<accession>A0A3P7Y0E8</accession>
<protein>
    <submittedName>
        <fullName evidence="4">Protein RETICULATA-RELATED 4, chloroplastic-like</fullName>
    </submittedName>
</protein>
<evidence type="ECO:0000313" key="3">
    <source>
        <dbReference type="Proteomes" id="UP000050761"/>
    </source>
</evidence>
<dbReference type="Pfam" id="PF08560">
    <property type="entry name" value="DUF1757"/>
    <property type="match status" value="1"/>
</dbReference>
<dbReference type="OrthoDB" id="5793798at2759"/>
<keyword evidence="1" id="KW-0812">Transmembrane</keyword>
<organism evidence="3 4">
    <name type="scientific">Heligmosomoides polygyrus</name>
    <name type="common">Parasitic roundworm</name>
    <dbReference type="NCBI Taxonomy" id="6339"/>
    <lineage>
        <taxon>Eukaryota</taxon>
        <taxon>Metazoa</taxon>
        <taxon>Ecdysozoa</taxon>
        <taxon>Nematoda</taxon>
        <taxon>Chromadorea</taxon>
        <taxon>Rhabditida</taxon>
        <taxon>Rhabditina</taxon>
        <taxon>Rhabditomorpha</taxon>
        <taxon>Strongyloidea</taxon>
        <taxon>Heligmosomidae</taxon>
        <taxon>Heligmosomoides</taxon>
    </lineage>
</organism>
<dbReference type="Proteomes" id="UP000050761">
    <property type="component" value="Unassembled WGS sequence"/>
</dbReference>
<keyword evidence="3" id="KW-1185">Reference proteome</keyword>
<feature type="transmembrane region" description="Helical" evidence="1">
    <location>
        <begin position="91"/>
        <end position="110"/>
    </location>
</feature>
<proteinExistence type="predicted"/>
<dbReference type="AlphaFoldDB" id="A0A183FPG0"/>
<reference evidence="2 3" key="1">
    <citation type="submission" date="2018-11" db="EMBL/GenBank/DDBJ databases">
        <authorList>
            <consortium name="Pathogen Informatics"/>
        </authorList>
    </citation>
    <scope>NUCLEOTIDE SEQUENCE [LARGE SCALE GENOMIC DNA]</scope>
</reference>
<evidence type="ECO:0000313" key="2">
    <source>
        <dbReference type="EMBL" id="VDO80980.1"/>
    </source>
</evidence>
<reference evidence="4" key="2">
    <citation type="submission" date="2019-09" db="UniProtKB">
        <authorList>
            <consortium name="WormBaseParasite"/>
        </authorList>
    </citation>
    <scope>IDENTIFICATION</scope>
</reference>
<evidence type="ECO:0000313" key="4">
    <source>
        <dbReference type="WBParaSite" id="HPBE_0000948901-mRNA-1"/>
    </source>
</evidence>
<sequence length="213" mass="24179">MIGLESWFHNFSQFIYRANTPEVLADIPRPYVEYSIWGLFKGAEITSVLGNVSLGGLVAHPLYRWYLTRQLTPEKTTPNSHKIIRSLQGRFLLCGLVAGPVAAVFHSWTIDMCYAIRCDTNALSMDRFVLLLGFVGWYWKRFQGAVDGINVAVVYALINAKVCFLLLEHCGPAQNKRAFWQEVQLTLLTRRGYCSQKKSSQLMVSFCDAILTM</sequence>
<dbReference type="PANTHER" id="PTHR38636:SF2">
    <property type="entry name" value="TRANSCELLULAR CHAPERONE SIGNALING (X)CROSS TISSUE"/>
    <property type="match status" value="1"/>
</dbReference>